<accession>A0A225VLI1</accession>
<dbReference type="Proteomes" id="UP000198211">
    <property type="component" value="Unassembled WGS sequence"/>
</dbReference>
<comment type="caution">
    <text evidence="1">The sequence shown here is derived from an EMBL/GenBank/DDBJ whole genome shotgun (WGS) entry which is preliminary data.</text>
</comment>
<organism evidence="1 2">
    <name type="scientific">Phytophthora megakarya</name>
    <dbReference type="NCBI Taxonomy" id="4795"/>
    <lineage>
        <taxon>Eukaryota</taxon>
        <taxon>Sar</taxon>
        <taxon>Stramenopiles</taxon>
        <taxon>Oomycota</taxon>
        <taxon>Peronosporomycetes</taxon>
        <taxon>Peronosporales</taxon>
        <taxon>Peronosporaceae</taxon>
        <taxon>Phytophthora</taxon>
    </lineage>
</organism>
<reference evidence="2" key="1">
    <citation type="submission" date="2017-03" db="EMBL/GenBank/DDBJ databases">
        <title>Phytopthora megakarya and P. palmivora, two closely related causual agents of cacao black pod achieved similar genome size and gene model numbers by different mechanisms.</title>
        <authorList>
            <person name="Ali S."/>
            <person name="Shao J."/>
            <person name="Larry D.J."/>
            <person name="Kronmiller B."/>
            <person name="Shen D."/>
            <person name="Strem M.D."/>
            <person name="Melnick R.L."/>
            <person name="Guiltinan M.J."/>
            <person name="Tyler B.M."/>
            <person name="Meinhardt L.W."/>
            <person name="Bailey B.A."/>
        </authorList>
    </citation>
    <scope>NUCLEOTIDE SEQUENCE [LARGE SCALE GENOMIC DNA]</scope>
    <source>
        <strain evidence="2">zdho120</strain>
    </source>
</reference>
<gene>
    <name evidence="1" type="ORF">PHMEG_00021579</name>
</gene>
<dbReference type="OrthoDB" id="10065968at2759"/>
<protein>
    <submittedName>
        <fullName evidence="1">Uncharacterized protein</fullName>
    </submittedName>
</protein>
<dbReference type="EMBL" id="NBNE01004064">
    <property type="protein sequence ID" value="OWZ06205.1"/>
    <property type="molecule type" value="Genomic_DNA"/>
</dbReference>
<name>A0A225VLI1_9STRA</name>
<keyword evidence="2" id="KW-1185">Reference proteome</keyword>
<sequence length="122" mass="13534">MLGESSDLPNIRISVRILRQKRWPECSRRLLGECGTLKNSTHSLRTGGATAPLSGKADSLSIKLLSRWISRCFEEYPLQKCYCNNRPLTAHDFPTTNIKSVQVSTLGPLGTPSKVADANQYN</sequence>
<evidence type="ECO:0000313" key="1">
    <source>
        <dbReference type="EMBL" id="OWZ06205.1"/>
    </source>
</evidence>
<dbReference type="STRING" id="4795.A0A225VLI1"/>
<evidence type="ECO:0000313" key="2">
    <source>
        <dbReference type="Proteomes" id="UP000198211"/>
    </source>
</evidence>
<dbReference type="AlphaFoldDB" id="A0A225VLI1"/>
<proteinExistence type="predicted"/>